<proteinExistence type="inferred from homology"/>
<dbReference type="InterPro" id="IPR029063">
    <property type="entry name" value="SAM-dependent_MTases_sf"/>
</dbReference>
<sequence>MALDVGVTQKYGEPSYWNKRYKHDKTPFDWYQNYTSLAPLLRLYVPPPHRRILIVGCGNSAFSEDMADDGYEDIVNIDISSVAIEAMQKKHSNHPQLKYFTMDVREMGTLETGSFDAVIDKGTLDTILCGNDSKQNSSSMLAEVGRVLKDKGVYILITYGAPSYRLVYLKNSCKWKIKLHVIEKSISGVKDVDRKTWELTKPVPLNQKGKSMEDFIGATPDVHYIYVCVKDDSLERGEIDESVVE</sequence>
<dbReference type="Gene3D" id="3.40.50.150">
    <property type="entry name" value="Vaccinia Virus protein VP39"/>
    <property type="match status" value="1"/>
</dbReference>
<evidence type="ECO:0000256" key="1">
    <source>
        <dbReference type="ARBA" id="ARBA00008361"/>
    </source>
</evidence>
<gene>
    <name evidence="6" type="primary">LOC110775870</name>
</gene>
<dbReference type="Proteomes" id="UP000813463">
    <property type="component" value="Chromosome 3"/>
</dbReference>
<accession>A0A9R0HSF3</accession>
<dbReference type="GO" id="GO:0032259">
    <property type="term" value="P:methylation"/>
    <property type="evidence" value="ECO:0007669"/>
    <property type="project" value="UniProtKB-KW"/>
</dbReference>
<dbReference type="PANTHER" id="PTHR12176">
    <property type="entry name" value="SAM-DEPENDENT METHYLTRANSFERASE SUPERFAMILY PROTEIN"/>
    <property type="match status" value="1"/>
</dbReference>
<dbReference type="Pfam" id="PF08241">
    <property type="entry name" value="Methyltransf_11"/>
    <property type="match status" value="1"/>
</dbReference>
<evidence type="ECO:0000313" key="5">
    <source>
        <dbReference type="Proteomes" id="UP000813463"/>
    </source>
</evidence>
<keyword evidence="2" id="KW-0489">Methyltransferase</keyword>
<feature type="domain" description="Methyltransferase type 11" evidence="4">
    <location>
        <begin position="55"/>
        <end position="155"/>
    </location>
</feature>
<evidence type="ECO:0000313" key="6">
    <source>
        <dbReference type="RefSeq" id="XP_021836157.2"/>
    </source>
</evidence>
<name>A0A9R0HSF3_SPIOL</name>
<dbReference type="CDD" id="cd02440">
    <property type="entry name" value="AdoMet_MTases"/>
    <property type="match status" value="1"/>
</dbReference>
<dbReference type="SUPFAM" id="SSF53335">
    <property type="entry name" value="S-adenosyl-L-methionine-dependent methyltransferases"/>
    <property type="match status" value="1"/>
</dbReference>
<dbReference type="AlphaFoldDB" id="A0A9R0HSF3"/>
<dbReference type="InterPro" id="IPR051419">
    <property type="entry name" value="Lys/N-term_MeTrsfase_sf"/>
</dbReference>
<reference evidence="6" key="2">
    <citation type="submission" date="2025-08" db="UniProtKB">
        <authorList>
            <consortium name="RefSeq"/>
        </authorList>
    </citation>
    <scope>IDENTIFICATION</scope>
    <source>
        <tissue evidence="6">Leaf</tissue>
    </source>
</reference>
<dbReference type="RefSeq" id="XP_021836157.2">
    <property type="nucleotide sequence ID" value="XM_021980465.2"/>
</dbReference>
<dbReference type="GeneID" id="110775870"/>
<dbReference type="InterPro" id="IPR013216">
    <property type="entry name" value="Methyltransf_11"/>
</dbReference>
<reference evidence="5" key="1">
    <citation type="journal article" date="2021" name="Nat. Commun.">
        <title>Genomic analyses provide insights into spinach domestication and the genetic basis of agronomic traits.</title>
        <authorList>
            <person name="Cai X."/>
            <person name="Sun X."/>
            <person name="Xu C."/>
            <person name="Sun H."/>
            <person name="Wang X."/>
            <person name="Ge C."/>
            <person name="Zhang Z."/>
            <person name="Wang Q."/>
            <person name="Fei Z."/>
            <person name="Jiao C."/>
            <person name="Wang Q."/>
        </authorList>
    </citation>
    <scope>NUCLEOTIDE SEQUENCE [LARGE SCALE GENOMIC DNA]</scope>
    <source>
        <strain evidence="5">cv. Varoflay</strain>
    </source>
</reference>
<evidence type="ECO:0000259" key="4">
    <source>
        <dbReference type="Pfam" id="PF08241"/>
    </source>
</evidence>
<dbReference type="KEGG" id="soe:110775870"/>
<keyword evidence="5" id="KW-1185">Reference proteome</keyword>
<organism evidence="5 6">
    <name type="scientific">Spinacia oleracea</name>
    <name type="common">Spinach</name>
    <dbReference type="NCBI Taxonomy" id="3562"/>
    <lineage>
        <taxon>Eukaryota</taxon>
        <taxon>Viridiplantae</taxon>
        <taxon>Streptophyta</taxon>
        <taxon>Embryophyta</taxon>
        <taxon>Tracheophyta</taxon>
        <taxon>Spermatophyta</taxon>
        <taxon>Magnoliopsida</taxon>
        <taxon>eudicotyledons</taxon>
        <taxon>Gunneridae</taxon>
        <taxon>Pentapetalae</taxon>
        <taxon>Caryophyllales</taxon>
        <taxon>Chenopodiaceae</taxon>
        <taxon>Chenopodioideae</taxon>
        <taxon>Anserineae</taxon>
        <taxon>Spinacia</taxon>
    </lineage>
</organism>
<evidence type="ECO:0000256" key="2">
    <source>
        <dbReference type="ARBA" id="ARBA00022603"/>
    </source>
</evidence>
<dbReference type="GO" id="GO:0008757">
    <property type="term" value="F:S-adenosylmethionine-dependent methyltransferase activity"/>
    <property type="evidence" value="ECO:0007669"/>
    <property type="project" value="InterPro"/>
</dbReference>
<comment type="similarity">
    <text evidence="1">Belongs to the methyltransferase superfamily.</text>
</comment>
<protein>
    <recommendedName>
        <fullName evidence="4">Methyltransferase type 11 domain-containing protein</fullName>
    </recommendedName>
</protein>
<dbReference type="PANTHER" id="PTHR12176:SF79">
    <property type="entry name" value="METHYLTRANSFERASE TYPE 11 DOMAIN-CONTAINING PROTEIN"/>
    <property type="match status" value="1"/>
</dbReference>
<keyword evidence="3" id="KW-0808">Transferase</keyword>
<evidence type="ECO:0000256" key="3">
    <source>
        <dbReference type="ARBA" id="ARBA00022679"/>
    </source>
</evidence>